<evidence type="ECO:0000259" key="1">
    <source>
        <dbReference type="PROSITE" id="PS50181"/>
    </source>
</evidence>
<dbReference type="Pfam" id="PF24758">
    <property type="entry name" value="LRR_At5g56370"/>
    <property type="match status" value="1"/>
</dbReference>
<dbReference type="SUPFAM" id="SSF52047">
    <property type="entry name" value="RNI-like"/>
    <property type="match status" value="1"/>
</dbReference>
<dbReference type="SUPFAM" id="SSF81383">
    <property type="entry name" value="F-box domain"/>
    <property type="match status" value="1"/>
</dbReference>
<reference evidence="2 3" key="1">
    <citation type="submission" date="2024-11" db="EMBL/GenBank/DDBJ databases">
        <title>A near-complete genome assembly of Cinchona calisaya.</title>
        <authorList>
            <person name="Lian D.C."/>
            <person name="Zhao X.W."/>
            <person name="Wei L."/>
        </authorList>
    </citation>
    <scope>NUCLEOTIDE SEQUENCE [LARGE SCALE GENOMIC DNA]</scope>
    <source>
        <tissue evidence="2">Nenye</tissue>
    </source>
</reference>
<gene>
    <name evidence="2" type="ORF">ACH5RR_009054</name>
</gene>
<dbReference type="InterPro" id="IPR036047">
    <property type="entry name" value="F-box-like_dom_sf"/>
</dbReference>
<dbReference type="PANTHER" id="PTHR31900:SF30">
    <property type="entry name" value="SUPERFAMILY PROTEIN, PUTATIVE-RELATED"/>
    <property type="match status" value="1"/>
</dbReference>
<dbReference type="InterPro" id="IPR050232">
    <property type="entry name" value="FBL13/AtMIF1-like"/>
</dbReference>
<proteinExistence type="predicted"/>
<dbReference type="InterPro" id="IPR006566">
    <property type="entry name" value="FBD"/>
</dbReference>
<dbReference type="Pfam" id="PF00646">
    <property type="entry name" value="F-box"/>
    <property type="match status" value="1"/>
</dbReference>
<sequence>MTSHRHKAVKTTLDNYLDRISALPDEILIHILSFLSTKIAARTSVLSTRWRYLFASIPDIDFEFELKHYHYCKDKTLIENAHSWSFYAFIFLASKIFMLRNAAPIRKFKLSLGALWGSLVSVDEWFQSALDILISAALSSKVQELKIFIGNSNYTIPLTTVGIFTSKTLVHLELHQHEHLDLDLPNPVFLPNLKVLNMQDVNIVDDSLQRLIKGSPLLEELCLGFSCLVDEDKDNNVQVIHFSSPSIKKLIIQLWRGDCTIVLESNNLESLRYIVLGCDSEPQAIINAPNLKSLAYYAPPVGVNFSQNLNSLVEATIAVGRLNYQITSQNVIEHLNRVQGVKSLCLGEHILEALCNSQDLLPTFKNLTSLGLQSDGSFEDIDHFLYWKTLPALFEKAPKLEAFVFHLIQDSASEDMEFECLFLVAFPICCIKQLKEIEFKSFEKNEYEFKLVEYFLRNGTALKKMTVGKHLMPSVCKRILSFEKCSEDCQIVLDEAKKVLQLDL</sequence>
<dbReference type="PANTHER" id="PTHR31900">
    <property type="entry name" value="F-BOX/RNI SUPERFAMILY PROTEIN-RELATED"/>
    <property type="match status" value="1"/>
</dbReference>
<name>A0ABD3AG47_9GENT</name>
<dbReference type="PROSITE" id="PS50181">
    <property type="entry name" value="FBOX"/>
    <property type="match status" value="1"/>
</dbReference>
<dbReference type="InterPro" id="IPR053781">
    <property type="entry name" value="F-box_AtFBL13-like"/>
</dbReference>
<dbReference type="InterPro" id="IPR032675">
    <property type="entry name" value="LRR_dom_sf"/>
</dbReference>
<dbReference type="SMART" id="SM00256">
    <property type="entry name" value="FBOX"/>
    <property type="match status" value="1"/>
</dbReference>
<dbReference type="CDD" id="cd22160">
    <property type="entry name" value="F-box_AtFBL13-like"/>
    <property type="match status" value="1"/>
</dbReference>
<evidence type="ECO:0000313" key="2">
    <source>
        <dbReference type="EMBL" id="KAL3529732.1"/>
    </source>
</evidence>
<dbReference type="InterPro" id="IPR001810">
    <property type="entry name" value="F-box_dom"/>
</dbReference>
<accession>A0ABD3AG47</accession>
<dbReference type="SMART" id="SM00579">
    <property type="entry name" value="FBD"/>
    <property type="match status" value="1"/>
</dbReference>
<protein>
    <recommendedName>
        <fullName evidence="1">F-box domain-containing protein</fullName>
    </recommendedName>
</protein>
<dbReference type="EMBL" id="JBJUIK010000004">
    <property type="protein sequence ID" value="KAL3529732.1"/>
    <property type="molecule type" value="Genomic_DNA"/>
</dbReference>
<feature type="domain" description="F-box" evidence="1">
    <location>
        <begin position="17"/>
        <end position="65"/>
    </location>
</feature>
<dbReference type="Pfam" id="PF08387">
    <property type="entry name" value="FBD"/>
    <property type="match status" value="1"/>
</dbReference>
<dbReference type="Gene3D" id="1.20.1280.50">
    <property type="match status" value="1"/>
</dbReference>
<dbReference type="InterPro" id="IPR055411">
    <property type="entry name" value="LRR_FXL15/At3g58940/PEG3-like"/>
</dbReference>
<dbReference type="Gene3D" id="3.80.10.10">
    <property type="entry name" value="Ribonuclease Inhibitor"/>
    <property type="match status" value="1"/>
</dbReference>
<organism evidence="2 3">
    <name type="scientific">Cinchona calisaya</name>
    <dbReference type="NCBI Taxonomy" id="153742"/>
    <lineage>
        <taxon>Eukaryota</taxon>
        <taxon>Viridiplantae</taxon>
        <taxon>Streptophyta</taxon>
        <taxon>Embryophyta</taxon>
        <taxon>Tracheophyta</taxon>
        <taxon>Spermatophyta</taxon>
        <taxon>Magnoliopsida</taxon>
        <taxon>eudicotyledons</taxon>
        <taxon>Gunneridae</taxon>
        <taxon>Pentapetalae</taxon>
        <taxon>asterids</taxon>
        <taxon>lamiids</taxon>
        <taxon>Gentianales</taxon>
        <taxon>Rubiaceae</taxon>
        <taxon>Cinchonoideae</taxon>
        <taxon>Cinchoneae</taxon>
        <taxon>Cinchona</taxon>
    </lineage>
</organism>
<evidence type="ECO:0000313" key="3">
    <source>
        <dbReference type="Proteomes" id="UP001630127"/>
    </source>
</evidence>
<comment type="caution">
    <text evidence="2">The sequence shown here is derived from an EMBL/GenBank/DDBJ whole genome shotgun (WGS) entry which is preliminary data.</text>
</comment>
<keyword evidence="3" id="KW-1185">Reference proteome</keyword>
<dbReference type="Proteomes" id="UP001630127">
    <property type="component" value="Unassembled WGS sequence"/>
</dbReference>
<dbReference type="AlphaFoldDB" id="A0ABD3AG47"/>